<reference evidence="2" key="1">
    <citation type="submission" date="2022-11" db="UniProtKB">
        <authorList>
            <consortium name="WormBaseParasite"/>
        </authorList>
    </citation>
    <scope>IDENTIFICATION</scope>
</reference>
<dbReference type="AlphaFoldDB" id="A0A915DR95"/>
<proteinExistence type="predicted"/>
<evidence type="ECO:0000313" key="2">
    <source>
        <dbReference type="WBParaSite" id="jg22808"/>
    </source>
</evidence>
<organism evidence="1 2">
    <name type="scientific">Ditylenchus dipsaci</name>
    <dbReference type="NCBI Taxonomy" id="166011"/>
    <lineage>
        <taxon>Eukaryota</taxon>
        <taxon>Metazoa</taxon>
        <taxon>Ecdysozoa</taxon>
        <taxon>Nematoda</taxon>
        <taxon>Chromadorea</taxon>
        <taxon>Rhabditida</taxon>
        <taxon>Tylenchina</taxon>
        <taxon>Tylenchomorpha</taxon>
        <taxon>Sphaerularioidea</taxon>
        <taxon>Anguinidae</taxon>
        <taxon>Anguininae</taxon>
        <taxon>Ditylenchus</taxon>
    </lineage>
</organism>
<name>A0A915DR95_9BILA</name>
<accession>A0A915DR95</accession>
<evidence type="ECO:0000313" key="1">
    <source>
        <dbReference type="Proteomes" id="UP000887574"/>
    </source>
</evidence>
<dbReference type="Proteomes" id="UP000887574">
    <property type="component" value="Unplaced"/>
</dbReference>
<sequence length="73" mass="8110">MLGRVLLDEAQENREYSQADTITQIEGNEIDSKSAYKLIKKAFDDAKQAAAKYGLGGQLQQKMMEVIVALSVF</sequence>
<protein>
    <submittedName>
        <fullName evidence="2">Uncharacterized protein</fullName>
    </submittedName>
</protein>
<keyword evidence="1" id="KW-1185">Reference proteome</keyword>
<dbReference type="WBParaSite" id="jg22808">
    <property type="protein sequence ID" value="jg22808"/>
    <property type="gene ID" value="jg22808"/>
</dbReference>